<dbReference type="GO" id="GO:0016779">
    <property type="term" value="F:nucleotidyltransferase activity"/>
    <property type="evidence" value="ECO:0007669"/>
    <property type="project" value="UniProtKB-KW"/>
</dbReference>
<evidence type="ECO:0000256" key="5">
    <source>
        <dbReference type="ARBA" id="ARBA00022723"/>
    </source>
</evidence>
<comment type="cofactor">
    <cofactor evidence="1">
        <name>Mg(2+)</name>
        <dbReference type="ChEBI" id="CHEBI:18420"/>
    </cofactor>
</comment>
<dbReference type="InterPro" id="IPR043519">
    <property type="entry name" value="NT_sf"/>
</dbReference>
<keyword evidence="6" id="KW-0460">Magnesium</keyword>
<evidence type="ECO:0000313" key="10">
    <source>
        <dbReference type="Proteomes" id="UP000228909"/>
    </source>
</evidence>
<evidence type="ECO:0000313" key="9">
    <source>
        <dbReference type="EMBL" id="PIR71561.1"/>
    </source>
</evidence>
<keyword evidence="7" id="KW-0694">RNA-binding</keyword>
<dbReference type="Pfam" id="PF01743">
    <property type="entry name" value="PolyA_pol"/>
    <property type="match status" value="1"/>
</dbReference>
<accession>A0A2H0TJ50</accession>
<name>A0A2H0TJ50_9BACT</name>
<feature type="non-terminal residue" evidence="9">
    <location>
        <position position="108"/>
    </location>
</feature>
<comment type="caution">
    <text evidence="9">The sequence shown here is derived from an EMBL/GenBank/DDBJ whole genome shotgun (WGS) entry which is preliminary data.</text>
</comment>
<evidence type="ECO:0000256" key="2">
    <source>
        <dbReference type="ARBA" id="ARBA00022679"/>
    </source>
</evidence>
<dbReference type="EMBL" id="PFCK01000055">
    <property type="protein sequence ID" value="PIR71561.1"/>
    <property type="molecule type" value="Genomic_DNA"/>
</dbReference>
<proteinExistence type="inferred from homology"/>
<evidence type="ECO:0000256" key="3">
    <source>
        <dbReference type="ARBA" id="ARBA00022694"/>
    </source>
</evidence>
<dbReference type="PANTHER" id="PTHR46173:SF1">
    <property type="entry name" value="CCA TRNA NUCLEOTIDYLTRANSFERASE 1, MITOCHONDRIAL"/>
    <property type="match status" value="1"/>
</dbReference>
<gene>
    <name evidence="9" type="ORF">COU43_01950</name>
</gene>
<dbReference type="GO" id="GO:0000049">
    <property type="term" value="F:tRNA binding"/>
    <property type="evidence" value="ECO:0007669"/>
    <property type="project" value="TreeGrafter"/>
</dbReference>
<dbReference type="PANTHER" id="PTHR46173">
    <property type="entry name" value="CCA TRNA NUCLEOTIDYLTRANSFERASE 1, MITOCHONDRIAL"/>
    <property type="match status" value="1"/>
</dbReference>
<dbReference type="GO" id="GO:0046872">
    <property type="term" value="F:metal ion binding"/>
    <property type="evidence" value="ECO:0007669"/>
    <property type="project" value="UniProtKB-KW"/>
</dbReference>
<feature type="domain" description="Poly A polymerase head" evidence="8">
    <location>
        <begin position="24"/>
        <end position="107"/>
    </location>
</feature>
<keyword evidence="5" id="KW-0479">Metal-binding</keyword>
<dbReference type="InterPro" id="IPR050264">
    <property type="entry name" value="Bact_CCA-adding_enz_type3_sf"/>
</dbReference>
<organism evidence="9 10">
    <name type="scientific">Candidatus Nealsonbacteria bacterium CG10_big_fil_rev_8_21_14_0_10_37_25</name>
    <dbReference type="NCBI Taxonomy" id="1974711"/>
    <lineage>
        <taxon>Bacteria</taxon>
        <taxon>Candidatus Nealsoniibacteriota</taxon>
    </lineage>
</organism>
<keyword evidence="3" id="KW-0819">tRNA processing</keyword>
<dbReference type="Proteomes" id="UP000228909">
    <property type="component" value="Unassembled WGS sequence"/>
</dbReference>
<evidence type="ECO:0000256" key="4">
    <source>
        <dbReference type="ARBA" id="ARBA00022695"/>
    </source>
</evidence>
<keyword evidence="4" id="KW-0548">Nucleotidyltransferase</keyword>
<evidence type="ECO:0000256" key="1">
    <source>
        <dbReference type="ARBA" id="ARBA00001946"/>
    </source>
</evidence>
<dbReference type="Gene3D" id="3.30.460.10">
    <property type="entry name" value="Beta Polymerase, domain 2"/>
    <property type="match status" value="1"/>
</dbReference>
<comment type="similarity">
    <text evidence="7">Belongs to the tRNA nucleotidyltransferase/poly(A) polymerase family.</text>
</comment>
<evidence type="ECO:0000259" key="8">
    <source>
        <dbReference type="Pfam" id="PF01743"/>
    </source>
</evidence>
<dbReference type="GO" id="GO:0008033">
    <property type="term" value="P:tRNA processing"/>
    <property type="evidence" value="ECO:0007669"/>
    <property type="project" value="UniProtKB-KW"/>
</dbReference>
<dbReference type="SUPFAM" id="SSF81301">
    <property type="entry name" value="Nucleotidyltransferase"/>
    <property type="match status" value="1"/>
</dbReference>
<sequence length="108" mass="12748">MRNMPIPEEVKFVIEKLKENNFEAYIVGGCVRDFLRGVEPEDWDVATNARPEEIQKIFPKSFYSNQFFTVTVQTGSENPRLKEIEITTYRKEAKYTDKRHPDEVKFAK</sequence>
<evidence type="ECO:0000256" key="6">
    <source>
        <dbReference type="ARBA" id="ARBA00022842"/>
    </source>
</evidence>
<dbReference type="InterPro" id="IPR002646">
    <property type="entry name" value="PolA_pol_head_dom"/>
</dbReference>
<protein>
    <recommendedName>
        <fullName evidence="8">Poly A polymerase head domain-containing protein</fullName>
    </recommendedName>
</protein>
<dbReference type="AlphaFoldDB" id="A0A2H0TJ50"/>
<keyword evidence="2 7" id="KW-0808">Transferase</keyword>
<evidence type="ECO:0000256" key="7">
    <source>
        <dbReference type="RuleBase" id="RU003953"/>
    </source>
</evidence>
<reference evidence="10" key="1">
    <citation type="submission" date="2017-09" db="EMBL/GenBank/DDBJ databases">
        <title>Depth-based differentiation of microbial function through sediment-hosted aquifers and enrichment of novel symbionts in the deep terrestrial subsurface.</title>
        <authorList>
            <person name="Probst A.J."/>
            <person name="Ladd B."/>
            <person name="Jarett J.K."/>
            <person name="Geller-Mcgrath D.E."/>
            <person name="Sieber C.M.K."/>
            <person name="Emerson J.B."/>
            <person name="Anantharaman K."/>
            <person name="Thomas B.C."/>
            <person name="Malmstrom R."/>
            <person name="Stieglmeier M."/>
            <person name="Klingl A."/>
            <person name="Woyke T."/>
            <person name="Ryan C.M."/>
            <person name="Banfield J.F."/>
        </authorList>
    </citation>
    <scope>NUCLEOTIDE SEQUENCE [LARGE SCALE GENOMIC DNA]</scope>
</reference>